<dbReference type="InterPro" id="IPR020019">
    <property type="entry name" value="AcTrfase_PglD-like"/>
</dbReference>
<proteinExistence type="inferred from homology"/>
<evidence type="ECO:0000259" key="6">
    <source>
        <dbReference type="Pfam" id="PF17836"/>
    </source>
</evidence>
<evidence type="ECO:0000256" key="1">
    <source>
        <dbReference type="ARBA" id="ARBA00007274"/>
    </source>
</evidence>
<dbReference type="PANTHER" id="PTHR43300">
    <property type="entry name" value="ACETYLTRANSFERASE"/>
    <property type="match status" value="1"/>
</dbReference>
<dbReference type="OrthoDB" id="708224at2"/>
<dbReference type="InterPro" id="IPR041561">
    <property type="entry name" value="PglD_N"/>
</dbReference>
<keyword evidence="8" id="KW-1185">Reference proteome</keyword>
<dbReference type="Pfam" id="PF17836">
    <property type="entry name" value="PglD_N"/>
    <property type="match status" value="1"/>
</dbReference>
<protein>
    <submittedName>
        <fullName evidence="7">Sugar O-acyltransferase (Sialic acid O-acetyltransferase NeuD family)</fullName>
    </submittedName>
</protein>
<dbReference type="InterPro" id="IPR018357">
    <property type="entry name" value="Hexapep_transf_CS"/>
</dbReference>
<feature type="binding site" evidence="5">
    <location>
        <begin position="32"/>
        <end position="33"/>
    </location>
    <ligand>
        <name>substrate</name>
    </ligand>
</feature>
<comment type="caution">
    <text evidence="7">The sequence shown here is derived from an EMBL/GenBank/DDBJ whole genome shotgun (WGS) entry which is preliminary data.</text>
</comment>
<evidence type="ECO:0000256" key="2">
    <source>
        <dbReference type="ARBA" id="ARBA00022679"/>
    </source>
</evidence>
<dbReference type="NCBIfam" id="TIGR03570">
    <property type="entry name" value="NeuD_NnaD"/>
    <property type="match status" value="1"/>
</dbReference>
<keyword evidence="4 7" id="KW-0012">Acyltransferase</keyword>
<name>A0A318HUW8_9BACT</name>
<comment type="similarity">
    <text evidence="1">Belongs to the transferase hexapeptide repeat family.</text>
</comment>
<evidence type="ECO:0000313" key="8">
    <source>
        <dbReference type="Proteomes" id="UP000248314"/>
    </source>
</evidence>
<accession>A0A318HUW8</accession>
<organism evidence="7 8">
    <name type="scientific">Hoylesella shahii DSM 15611 = JCM 12083</name>
    <dbReference type="NCBI Taxonomy" id="1122991"/>
    <lineage>
        <taxon>Bacteria</taxon>
        <taxon>Pseudomonadati</taxon>
        <taxon>Bacteroidota</taxon>
        <taxon>Bacteroidia</taxon>
        <taxon>Bacteroidales</taxon>
        <taxon>Prevotellaceae</taxon>
        <taxon>Hoylesella</taxon>
    </lineage>
</organism>
<dbReference type="PANTHER" id="PTHR43300:SF7">
    <property type="entry name" value="UDP-N-ACETYLBACILLOSAMINE N-ACETYLTRANSFERASE"/>
    <property type="match status" value="1"/>
</dbReference>
<dbReference type="Pfam" id="PF00132">
    <property type="entry name" value="Hexapep"/>
    <property type="match status" value="1"/>
</dbReference>
<evidence type="ECO:0000256" key="3">
    <source>
        <dbReference type="ARBA" id="ARBA00022737"/>
    </source>
</evidence>
<gene>
    <name evidence="7" type="ORF">EJ73_02108</name>
</gene>
<dbReference type="Proteomes" id="UP000248314">
    <property type="component" value="Unassembled WGS sequence"/>
</dbReference>
<dbReference type="InterPro" id="IPR001451">
    <property type="entry name" value="Hexapep"/>
</dbReference>
<dbReference type="GO" id="GO:0016746">
    <property type="term" value="F:acyltransferase activity"/>
    <property type="evidence" value="ECO:0007669"/>
    <property type="project" value="UniProtKB-KW"/>
</dbReference>
<dbReference type="AlphaFoldDB" id="A0A318HUW8"/>
<evidence type="ECO:0000256" key="5">
    <source>
        <dbReference type="PIRSR" id="PIRSR620019-2"/>
    </source>
</evidence>
<dbReference type="SUPFAM" id="SSF51161">
    <property type="entry name" value="Trimeric LpxA-like enzymes"/>
    <property type="match status" value="1"/>
</dbReference>
<evidence type="ECO:0000256" key="4">
    <source>
        <dbReference type="ARBA" id="ARBA00023315"/>
    </source>
</evidence>
<dbReference type="Gene3D" id="2.160.10.10">
    <property type="entry name" value="Hexapeptide repeat proteins"/>
    <property type="match status" value="1"/>
</dbReference>
<dbReference type="InterPro" id="IPR011004">
    <property type="entry name" value="Trimer_LpxA-like_sf"/>
</dbReference>
<dbReference type="Gene3D" id="3.40.50.20">
    <property type="match status" value="1"/>
</dbReference>
<feature type="binding site" evidence="5">
    <location>
        <position position="67"/>
    </location>
    <ligand>
        <name>substrate</name>
    </ligand>
</feature>
<reference evidence="7 8" key="1">
    <citation type="submission" date="2018-05" db="EMBL/GenBank/DDBJ databases">
        <title>Genomic Encyclopedia of Type Strains, Phase I: the one thousand microbial genomes (KMG-I) project.</title>
        <authorList>
            <person name="Kyrpides N."/>
        </authorList>
    </citation>
    <scope>NUCLEOTIDE SEQUENCE [LARGE SCALE GENOMIC DNA]</scope>
    <source>
        <strain evidence="7 8">DSM 15611</strain>
    </source>
</reference>
<dbReference type="PROSITE" id="PS00101">
    <property type="entry name" value="HEXAPEP_TRANSFERASES"/>
    <property type="match status" value="1"/>
</dbReference>
<dbReference type="InterPro" id="IPR050179">
    <property type="entry name" value="Trans_hexapeptide_repeat"/>
</dbReference>
<evidence type="ECO:0000313" key="7">
    <source>
        <dbReference type="EMBL" id="PXX20856.1"/>
    </source>
</evidence>
<keyword evidence="3" id="KW-0677">Repeat</keyword>
<dbReference type="EMBL" id="QJJX01000028">
    <property type="protein sequence ID" value="PXX20856.1"/>
    <property type="molecule type" value="Genomic_DNA"/>
</dbReference>
<sequence>MKNLIIIGAGGYAKSVLDSLDYMNFKMEGFLDDIKLVGSEHLGYPIIGSKVEDIKQYSNCVFFVAIGNNAKRKLWFDKLKEHELSLINVIDNSAIVSRHATMGEGCFVGKLAVLNHGCRVGDNCVVNTRSLVEHGCEIGDHVNLSTNSTLNGDVIVKEGGFVGSGAIINGQITVGKWSLVGSGAVVIRDVRPNTTVVGVPAKEILSNSVKYNSL</sequence>
<dbReference type="STRING" id="1122991.GCA_000613445_01103"/>
<keyword evidence="2 7" id="KW-0808">Transferase</keyword>
<dbReference type="CDD" id="cd03360">
    <property type="entry name" value="LbH_AT_putative"/>
    <property type="match status" value="1"/>
</dbReference>
<dbReference type="RefSeq" id="WP_025816659.1">
    <property type="nucleotide sequence ID" value="NZ_BAIZ01000029.1"/>
</dbReference>
<feature type="domain" description="PglD N-terminal" evidence="6">
    <location>
        <begin position="3"/>
        <end position="79"/>
    </location>
</feature>